<gene>
    <name evidence="2" type="ORF">ADK41_14750</name>
</gene>
<evidence type="ECO:0000313" key="3">
    <source>
        <dbReference type="Proteomes" id="UP000037773"/>
    </source>
</evidence>
<comment type="caution">
    <text evidence="2">The sequence shown here is derived from an EMBL/GenBank/DDBJ whole genome shotgun (WGS) entry which is preliminary data.</text>
</comment>
<name>A0A0M8QJV9_9ACTN</name>
<feature type="region of interest" description="Disordered" evidence="1">
    <location>
        <begin position="65"/>
        <end position="84"/>
    </location>
</feature>
<evidence type="ECO:0000256" key="1">
    <source>
        <dbReference type="SAM" id="MobiDB-lite"/>
    </source>
</evidence>
<dbReference type="EMBL" id="LGCN01000154">
    <property type="protein sequence ID" value="KOT39136.1"/>
    <property type="molecule type" value="Genomic_DNA"/>
</dbReference>
<dbReference type="RefSeq" id="WP_037804244.1">
    <property type="nucleotide sequence ID" value="NZ_JBFBKA010000057.1"/>
</dbReference>
<accession>A0A0M8QJV9</accession>
<reference evidence="2 3" key="1">
    <citation type="submission" date="2015-07" db="EMBL/GenBank/DDBJ databases">
        <authorList>
            <person name="Noorani M."/>
        </authorList>
    </citation>
    <scope>NUCLEOTIDE SEQUENCE [LARGE SCALE GENOMIC DNA]</scope>
    <source>
        <strain evidence="2 3">NRRL B-24567</strain>
    </source>
</reference>
<keyword evidence="3" id="KW-1185">Reference proteome</keyword>
<evidence type="ECO:0000313" key="2">
    <source>
        <dbReference type="EMBL" id="KOT39136.1"/>
    </source>
</evidence>
<sequence>MGIGKPGGSRGVADRVGGGGGGVAGPAFGVRMADAPGAVRWGTGWRLGGADRGVGRCSGGAGSVVLRRADGSGSPVGRCADGAG</sequence>
<proteinExistence type="predicted"/>
<dbReference type="AlphaFoldDB" id="A0A0M8QJV9"/>
<organism evidence="2 3">
    <name type="scientific">Streptomyces caelestis</name>
    <dbReference type="NCBI Taxonomy" id="36816"/>
    <lineage>
        <taxon>Bacteria</taxon>
        <taxon>Bacillati</taxon>
        <taxon>Actinomycetota</taxon>
        <taxon>Actinomycetes</taxon>
        <taxon>Kitasatosporales</taxon>
        <taxon>Streptomycetaceae</taxon>
        <taxon>Streptomyces</taxon>
    </lineage>
</organism>
<dbReference type="Proteomes" id="UP000037773">
    <property type="component" value="Unassembled WGS sequence"/>
</dbReference>
<protein>
    <submittedName>
        <fullName evidence="2">Uncharacterized protein</fullName>
    </submittedName>
</protein>